<feature type="transmembrane region" description="Helical" evidence="1">
    <location>
        <begin position="117"/>
        <end position="142"/>
    </location>
</feature>
<keyword evidence="3" id="KW-1185">Reference proteome</keyword>
<reference evidence="2 3" key="1">
    <citation type="submission" date="2017-02" db="EMBL/GenBank/DDBJ databases">
        <title>Natronthermophilus aegyptiacus gen. nov.,sp. nov., an aerobic, extremely halophilic alkalithermophilic archaeon isolated from the athalassohaline Wadi An Natrun, Egypt.</title>
        <authorList>
            <person name="Zhao B."/>
        </authorList>
    </citation>
    <scope>NUCLEOTIDE SEQUENCE [LARGE SCALE GENOMIC DNA]</scope>
    <source>
        <strain evidence="2 3">CGMCC 1.3597</strain>
    </source>
</reference>
<evidence type="ECO:0000313" key="3">
    <source>
        <dbReference type="Proteomes" id="UP000196084"/>
    </source>
</evidence>
<name>A0A202E7S7_9EURY</name>
<dbReference type="AlphaFoldDB" id="A0A202E7S7"/>
<evidence type="ECO:0000313" key="2">
    <source>
        <dbReference type="EMBL" id="OVE84000.1"/>
    </source>
</evidence>
<keyword evidence="1" id="KW-1133">Transmembrane helix</keyword>
<accession>A0A202E7S7</accession>
<gene>
    <name evidence="2" type="ORF">B2G88_13415</name>
</gene>
<proteinExistence type="predicted"/>
<comment type="caution">
    <text evidence="2">The sequence shown here is derived from an EMBL/GenBank/DDBJ whole genome shotgun (WGS) entry which is preliminary data.</text>
</comment>
<protein>
    <submittedName>
        <fullName evidence="2">Uncharacterized protein</fullName>
    </submittedName>
</protein>
<dbReference type="EMBL" id="MWPH01000003">
    <property type="protein sequence ID" value="OVE84000.1"/>
    <property type="molecule type" value="Genomic_DNA"/>
</dbReference>
<sequence length="222" mass="23866">MTAVSSEWARLLERLLYLFPPVIGVGIVGVLQDAEPGVPGLQQGLILFGTFGYTVLTLGVTATVVLDARRVRRQPRASGNWRPRVWLYGGAAVLSPAIAGVIYLIQRHRQFGTPSGWSGWWIVVAISLASTLFGIVAATVALVFAMPGLFTTAVGLAGAIAFGSFPVAIHQDAAYVSTERTNWRPNPGFYLGVAFLSLSIPPLQPLVAGYYLYNRHRAIGTL</sequence>
<keyword evidence="1" id="KW-0472">Membrane</keyword>
<feature type="transmembrane region" description="Helical" evidence="1">
    <location>
        <begin position="44"/>
        <end position="65"/>
    </location>
</feature>
<dbReference type="OrthoDB" id="185849at2157"/>
<keyword evidence="1" id="KW-0812">Transmembrane</keyword>
<feature type="transmembrane region" description="Helical" evidence="1">
    <location>
        <begin position="149"/>
        <end position="169"/>
    </location>
</feature>
<organism evidence="2 3">
    <name type="scientific">Natronolimnobius baerhuensis</name>
    <dbReference type="NCBI Taxonomy" id="253108"/>
    <lineage>
        <taxon>Archaea</taxon>
        <taxon>Methanobacteriati</taxon>
        <taxon>Methanobacteriota</taxon>
        <taxon>Stenosarchaea group</taxon>
        <taxon>Halobacteria</taxon>
        <taxon>Halobacteriales</taxon>
        <taxon>Natrialbaceae</taxon>
        <taxon>Natronolimnobius</taxon>
    </lineage>
</organism>
<feature type="transmembrane region" description="Helical" evidence="1">
    <location>
        <begin position="189"/>
        <end position="213"/>
    </location>
</feature>
<feature type="transmembrane region" description="Helical" evidence="1">
    <location>
        <begin position="15"/>
        <end position="32"/>
    </location>
</feature>
<dbReference type="Proteomes" id="UP000196084">
    <property type="component" value="Unassembled WGS sequence"/>
</dbReference>
<evidence type="ECO:0000256" key="1">
    <source>
        <dbReference type="SAM" id="Phobius"/>
    </source>
</evidence>
<feature type="transmembrane region" description="Helical" evidence="1">
    <location>
        <begin position="85"/>
        <end position="105"/>
    </location>
</feature>